<evidence type="ECO:0000313" key="1">
    <source>
        <dbReference type="EMBL" id="MFC6870962.1"/>
    </source>
</evidence>
<gene>
    <name evidence="1" type="ORF">ACFQGD_27940</name>
</gene>
<proteinExistence type="predicted"/>
<accession>A0ABW2C8W2</accession>
<dbReference type="RefSeq" id="WP_390221113.1">
    <property type="nucleotide sequence ID" value="NZ_JBHSXX010000001.1"/>
</dbReference>
<name>A0ABW2C8W2_9PSEU</name>
<protein>
    <recommendedName>
        <fullName evidence="3">DUF1156 domain-containing protein</fullName>
    </recommendedName>
</protein>
<sequence length="430" mass="47318">MITPVLIIHRSSANHRPIFGRHALVVWENIRDEKLLAEAHAEILASTDGKPPPIHDPFAGGGTIPLEAQRLGLEAHASDLNPVAVLINKALIEIPPKFRDQPPVFPGLADSQIRQWKRAEGLAADVRAYGAWMRDEAEKRVGHLYPKSDGKTIIAWIWARTVTCPNPACGIEMPLVRSWWLGKKKGNEAYVIPSVVPDPTHTSGQRVKFDIGHDATKAPTKDRDGTMSGRTGGVCVACQASVPMTHIRSEWTAGRGGERMLAVVTEGSRRRTYLAPDDVQEAAAQVVAPVDSISGEIASNPRWFSPPAYGLTEFTDLFTNRQLVALTTFSDVVTDARRRILDDGGTIDYANAIVTYLGMAVSKTADYCCSLAVWYPNEDRPKNLFAAQAIPMVWDFPETNPFASIGGRSKQVSELFLRHLKVWDTDPSDR</sequence>
<evidence type="ECO:0008006" key="3">
    <source>
        <dbReference type="Google" id="ProtNLM"/>
    </source>
</evidence>
<evidence type="ECO:0000313" key="2">
    <source>
        <dbReference type="Proteomes" id="UP001596337"/>
    </source>
</evidence>
<keyword evidence="2" id="KW-1185">Reference proteome</keyword>
<dbReference type="InterPro" id="IPR029063">
    <property type="entry name" value="SAM-dependent_MTases_sf"/>
</dbReference>
<dbReference type="EMBL" id="JBHSXX010000001">
    <property type="protein sequence ID" value="MFC6870962.1"/>
    <property type="molecule type" value="Genomic_DNA"/>
</dbReference>
<dbReference type="Proteomes" id="UP001596337">
    <property type="component" value="Unassembled WGS sequence"/>
</dbReference>
<dbReference type="SUPFAM" id="SSF53335">
    <property type="entry name" value="S-adenosyl-L-methionine-dependent methyltransferases"/>
    <property type="match status" value="1"/>
</dbReference>
<organism evidence="1 2">
    <name type="scientific">Haloechinothrix salitolerans</name>
    <dbReference type="NCBI Taxonomy" id="926830"/>
    <lineage>
        <taxon>Bacteria</taxon>
        <taxon>Bacillati</taxon>
        <taxon>Actinomycetota</taxon>
        <taxon>Actinomycetes</taxon>
        <taxon>Pseudonocardiales</taxon>
        <taxon>Pseudonocardiaceae</taxon>
        <taxon>Haloechinothrix</taxon>
    </lineage>
</organism>
<comment type="caution">
    <text evidence="1">The sequence shown here is derived from an EMBL/GenBank/DDBJ whole genome shotgun (WGS) entry which is preliminary data.</text>
</comment>
<reference evidence="2" key="1">
    <citation type="journal article" date="2019" name="Int. J. Syst. Evol. Microbiol.">
        <title>The Global Catalogue of Microorganisms (GCM) 10K type strain sequencing project: providing services to taxonomists for standard genome sequencing and annotation.</title>
        <authorList>
            <consortium name="The Broad Institute Genomics Platform"/>
            <consortium name="The Broad Institute Genome Sequencing Center for Infectious Disease"/>
            <person name="Wu L."/>
            <person name="Ma J."/>
        </authorList>
    </citation>
    <scope>NUCLEOTIDE SEQUENCE [LARGE SCALE GENOMIC DNA]</scope>
    <source>
        <strain evidence="2">KCTC 32255</strain>
    </source>
</reference>